<dbReference type="Gene3D" id="3.60.10.10">
    <property type="entry name" value="Endonuclease/exonuclease/phosphatase"/>
    <property type="match status" value="1"/>
</dbReference>
<gene>
    <name evidence="2" type="ORF">PXH66_21625</name>
</gene>
<organism evidence="2 3">
    <name type="scientific">Synoicihabitans lomoniglobus</name>
    <dbReference type="NCBI Taxonomy" id="2909285"/>
    <lineage>
        <taxon>Bacteria</taxon>
        <taxon>Pseudomonadati</taxon>
        <taxon>Verrucomicrobiota</taxon>
        <taxon>Opitutia</taxon>
        <taxon>Opitutales</taxon>
        <taxon>Opitutaceae</taxon>
        <taxon>Synoicihabitans</taxon>
    </lineage>
</organism>
<reference evidence="2" key="1">
    <citation type="submission" date="2023-03" db="EMBL/GenBank/DDBJ databases">
        <title>Lomoglobus Profundus gen. nov., sp. nov., a novel member of the phylum Verrucomicrobia, isolated from deep-marine sediment of South China Sea.</title>
        <authorList>
            <person name="Ahmad T."/>
            <person name="Ishaq S.E."/>
            <person name="Wang F."/>
        </authorList>
    </citation>
    <scope>NUCLEOTIDE SEQUENCE</scope>
    <source>
        <strain evidence="2">LMO-M01</strain>
    </source>
</reference>
<dbReference type="AlphaFoldDB" id="A0AAF0CNS5"/>
<dbReference type="GO" id="GO:0004519">
    <property type="term" value="F:endonuclease activity"/>
    <property type="evidence" value="ECO:0007669"/>
    <property type="project" value="UniProtKB-KW"/>
</dbReference>
<protein>
    <submittedName>
        <fullName evidence="2">Endonuclease/exonuclease/phosphatase family protein</fullName>
    </submittedName>
</protein>
<dbReference type="PANTHER" id="PTHR14859">
    <property type="entry name" value="CALCOFLUOR WHITE HYPERSENSITIVE PROTEIN PRECURSOR"/>
    <property type="match status" value="1"/>
</dbReference>
<dbReference type="PANTHER" id="PTHR14859:SF1">
    <property type="entry name" value="PGAP2-INTERACTING PROTEIN"/>
    <property type="match status" value="1"/>
</dbReference>
<dbReference type="EMBL" id="CP119075">
    <property type="protein sequence ID" value="WED64956.1"/>
    <property type="molecule type" value="Genomic_DNA"/>
</dbReference>
<keyword evidence="3" id="KW-1185">Reference proteome</keyword>
<dbReference type="Proteomes" id="UP001218638">
    <property type="component" value="Chromosome"/>
</dbReference>
<feature type="domain" description="Endonuclease/exonuclease/phosphatase" evidence="1">
    <location>
        <begin position="7"/>
        <end position="246"/>
    </location>
</feature>
<dbReference type="InterPro" id="IPR036691">
    <property type="entry name" value="Endo/exonu/phosph_ase_sf"/>
</dbReference>
<dbReference type="SUPFAM" id="SSF56219">
    <property type="entry name" value="DNase I-like"/>
    <property type="match status" value="1"/>
</dbReference>
<name>A0AAF0CNS5_9BACT</name>
<evidence type="ECO:0000313" key="2">
    <source>
        <dbReference type="EMBL" id="WED64956.1"/>
    </source>
</evidence>
<dbReference type="RefSeq" id="WP_330928301.1">
    <property type="nucleotide sequence ID" value="NZ_CP119075.1"/>
</dbReference>
<keyword evidence="2" id="KW-0378">Hydrolase</keyword>
<evidence type="ECO:0000259" key="1">
    <source>
        <dbReference type="Pfam" id="PF03372"/>
    </source>
</evidence>
<accession>A0AAF0CNS5</accession>
<dbReference type="GO" id="GO:0006506">
    <property type="term" value="P:GPI anchor biosynthetic process"/>
    <property type="evidence" value="ECO:0007669"/>
    <property type="project" value="TreeGrafter"/>
</dbReference>
<dbReference type="Pfam" id="PF03372">
    <property type="entry name" value="Exo_endo_phos"/>
    <property type="match status" value="1"/>
</dbReference>
<keyword evidence="2" id="KW-0540">Nuclease</keyword>
<dbReference type="GO" id="GO:0016020">
    <property type="term" value="C:membrane"/>
    <property type="evidence" value="ECO:0007669"/>
    <property type="project" value="GOC"/>
</dbReference>
<dbReference type="InterPro" id="IPR051916">
    <property type="entry name" value="GPI-anchor_lipid_remodeler"/>
</dbReference>
<keyword evidence="2" id="KW-0255">Endonuclease</keyword>
<sequence length="257" mass="28787">MKPFRFLQFNMQFGQVWDAADPDNAPIDLEVAIAEMKRHDADIITLQEVERAQPGGAQIDPPPNLARIRAALPDYDCFFSYPRQDERELPFGIGLAILSRTPLTETERHEIPSPPVEFEFMGETKTPTDRLLIGARTQIGGREVTILNTHLLAFFMLRSSSGTHGSQRQQIQDLLARAQGPTLLAGDFNVSAHAELVAQYGKVGFRTVQQTEVTWLRRPYVLDHIFYNEGLHCVGHQVVPSTASDHLPVVADLSFVE</sequence>
<proteinExistence type="predicted"/>
<dbReference type="KEGG" id="slom:PXH66_21625"/>
<dbReference type="InterPro" id="IPR005135">
    <property type="entry name" value="Endo/exonuclease/phosphatase"/>
</dbReference>
<evidence type="ECO:0000313" key="3">
    <source>
        <dbReference type="Proteomes" id="UP001218638"/>
    </source>
</evidence>